<evidence type="ECO:0000313" key="1">
    <source>
        <dbReference type="EMBL" id="UWZ39860.1"/>
    </source>
</evidence>
<gene>
    <name evidence="1" type="ORF">Drose_17560</name>
</gene>
<organism evidence="1 2">
    <name type="scientific">Dactylosporangium roseum</name>
    <dbReference type="NCBI Taxonomy" id="47989"/>
    <lineage>
        <taxon>Bacteria</taxon>
        <taxon>Bacillati</taxon>
        <taxon>Actinomycetota</taxon>
        <taxon>Actinomycetes</taxon>
        <taxon>Micromonosporales</taxon>
        <taxon>Micromonosporaceae</taxon>
        <taxon>Dactylosporangium</taxon>
    </lineage>
</organism>
<proteinExistence type="predicted"/>
<dbReference type="EMBL" id="CP073721">
    <property type="protein sequence ID" value="UWZ39860.1"/>
    <property type="molecule type" value="Genomic_DNA"/>
</dbReference>
<name>A0ABY5ZCM5_9ACTN</name>
<dbReference type="RefSeq" id="WP_260729293.1">
    <property type="nucleotide sequence ID" value="NZ_BAAABS010000038.1"/>
</dbReference>
<keyword evidence="2" id="KW-1185">Reference proteome</keyword>
<reference evidence="1" key="1">
    <citation type="submission" date="2021-04" db="EMBL/GenBank/DDBJ databases">
        <title>Biosynthetic gene clusters of Dactylosporangioum roseum.</title>
        <authorList>
            <person name="Hartkoorn R.C."/>
            <person name="Beaudoing E."/>
            <person name="Hot D."/>
            <person name="Moureu S."/>
        </authorList>
    </citation>
    <scope>NUCLEOTIDE SEQUENCE</scope>
    <source>
        <strain evidence="1">NRRL B-16295</strain>
    </source>
</reference>
<accession>A0ABY5ZCM5</accession>
<sequence length="91" mass="10166">MTYKINALCSGWRMRIVFISTEKGRERSRPEGHGSVTTDWRIAMTRHPALAPHRLTPCGEAVLRCDGGLGSVDELGYLDEREIGHLGRRCG</sequence>
<protein>
    <submittedName>
        <fullName evidence="1">Uncharacterized protein</fullName>
    </submittedName>
</protein>
<dbReference type="Proteomes" id="UP001058271">
    <property type="component" value="Chromosome"/>
</dbReference>
<evidence type="ECO:0000313" key="2">
    <source>
        <dbReference type="Proteomes" id="UP001058271"/>
    </source>
</evidence>